<accession>A0ABR1NSR5</accession>
<evidence type="ECO:0000313" key="3">
    <source>
        <dbReference type="Proteomes" id="UP001430848"/>
    </source>
</evidence>
<organism evidence="2 3">
    <name type="scientific">Diaporthe eres</name>
    <name type="common">Phomopsis oblonga</name>
    <dbReference type="NCBI Taxonomy" id="83184"/>
    <lineage>
        <taxon>Eukaryota</taxon>
        <taxon>Fungi</taxon>
        <taxon>Dikarya</taxon>
        <taxon>Ascomycota</taxon>
        <taxon>Pezizomycotina</taxon>
        <taxon>Sordariomycetes</taxon>
        <taxon>Sordariomycetidae</taxon>
        <taxon>Diaporthales</taxon>
        <taxon>Diaporthaceae</taxon>
        <taxon>Diaporthe</taxon>
        <taxon>Diaporthe eres species complex</taxon>
    </lineage>
</organism>
<dbReference type="EMBL" id="JAKNSF020000122">
    <property type="protein sequence ID" value="KAK7713793.1"/>
    <property type="molecule type" value="Genomic_DNA"/>
</dbReference>
<dbReference type="PANTHER" id="PTHR24148:SF82">
    <property type="entry name" value="HETEROKARYON INCOMPATIBILITY DOMAIN-CONTAINING PROTEIN"/>
    <property type="match status" value="1"/>
</dbReference>
<feature type="domain" description="Heterokaryon incompatibility" evidence="1">
    <location>
        <begin position="70"/>
        <end position="235"/>
    </location>
</feature>
<evidence type="ECO:0000313" key="2">
    <source>
        <dbReference type="EMBL" id="KAK7713793.1"/>
    </source>
</evidence>
<evidence type="ECO:0000259" key="1">
    <source>
        <dbReference type="Pfam" id="PF06985"/>
    </source>
</evidence>
<gene>
    <name evidence="2" type="ORF">SLS63_011955</name>
</gene>
<dbReference type="InterPro" id="IPR010730">
    <property type="entry name" value="HET"/>
</dbReference>
<proteinExistence type="predicted"/>
<reference evidence="2 3" key="1">
    <citation type="submission" date="2024-02" db="EMBL/GenBank/DDBJ databases">
        <title>De novo assembly and annotation of 12 fungi associated with fruit tree decline syndrome in Ontario, Canada.</title>
        <authorList>
            <person name="Sulman M."/>
            <person name="Ellouze W."/>
            <person name="Ilyukhin E."/>
        </authorList>
    </citation>
    <scope>NUCLEOTIDE SEQUENCE [LARGE SCALE GENOMIC DNA]</scope>
    <source>
        <strain evidence="2 3">M169</strain>
    </source>
</reference>
<comment type="caution">
    <text evidence="2">The sequence shown here is derived from an EMBL/GenBank/DDBJ whole genome shotgun (WGS) entry which is preliminary data.</text>
</comment>
<protein>
    <recommendedName>
        <fullName evidence="1">Heterokaryon incompatibility domain-containing protein</fullName>
    </recommendedName>
</protein>
<keyword evidence="3" id="KW-1185">Reference proteome</keyword>
<dbReference type="InterPro" id="IPR052895">
    <property type="entry name" value="HetReg/Transcr_Mod"/>
</dbReference>
<name>A0ABR1NSR5_DIAER</name>
<dbReference type="PANTHER" id="PTHR24148">
    <property type="entry name" value="ANKYRIN REPEAT DOMAIN-CONTAINING PROTEIN 39 HOMOLOG-RELATED"/>
    <property type="match status" value="1"/>
</dbReference>
<dbReference type="Pfam" id="PF06985">
    <property type="entry name" value="HET"/>
    <property type="match status" value="1"/>
</dbReference>
<dbReference type="Proteomes" id="UP001430848">
    <property type="component" value="Unassembled WGS sequence"/>
</dbReference>
<sequence>MTTYIYEPLDYGQAQIRAVHLHPALDYSEPILISLQAVTLPRSCLCTPLESGPEANDPTPAESDVEKPEFIALSYVWGSPADPLEVFVESAPEGANTISITRNLDSALRHIRYKNRPLVIWIDAICIDQGNMEERSHQVAFMDSIYTVAKGTLVWLGPEEDDSDHALAMLAYLGERVIQKSGGYIERHPDAPPREPDEPIWESLTEEIPYGEDDMRALISLFERPWFTRLWVRQEIALASHAQVVCGKTRLDWVLFESAASCFCRKPLGQSVPADLSNRFSSMKMAVTNMCDINVGSYWYETLRAENQGVRFTDPRDAIYGVKSLMSSSDEKLDVRPNYALETADVYMDVCVRIVERQGLAHFLDTCELSSISVPNLPSWVPDWSRPMTADRLLETPWSASAFISANATYLGDRVLRVSGILIDKIESIRDLYNHAENEPVKNSTSFVDYIWDCYPGESHIDSPYDEKESMMDAYCRAFAGDMLNESQKDPRRPTFDQAKEALEKIWSLEEDWTGFEDLRRDPLVKKYLSACIYCIHGRCFFTTKDGYIGLAPLGTKAGDIISVILGCRFPVILREEPTSDANRDQTRWKVVGVCYAHGLMSGEAIYESLPSHYRAVKYPDAEDDELICGITSAIWDSRTNDFKTDPKAVLEEFGIQPSAWSRKPHRLEVPEPVLRASGVKLRDFFLV</sequence>
<dbReference type="Pfam" id="PF26639">
    <property type="entry name" value="Het-6_barrel"/>
    <property type="match status" value="1"/>
</dbReference>